<dbReference type="RefSeq" id="WP_273953536.1">
    <property type="nucleotide sequence ID" value="NZ_JAQSIP010000012.1"/>
</dbReference>
<dbReference type="Proteomes" id="UP001528673">
    <property type="component" value="Unassembled WGS sequence"/>
</dbReference>
<dbReference type="InterPro" id="IPR011990">
    <property type="entry name" value="TPR-like_helical_dom_sf"/>
</dbReference>
<protein>
    <submittedName>
        <fullName evidence="1">Tetratricopeptide repeat protein</fullName>
    </submittedName>
</protein>
<comment type="caution">
    <text evidence="1">The sequence shown here is derived from an EMBL/GenBank/DDBJ whole genome shotgun (WGS) entry which is preliminary data.</text>
</comment>
<accession>A0ABT5N351</accession>
<dbReference type="EMBL" id="JAQSIP010000012">
    <property type="protein sequence ID" value="MDD0840751.1"/>
    <property type="molecule type" value="Genomic_DNA"/>
</dbReference>
<gene>
    <name evidence="1" type="ORF">PSQ40_19400</name>
</gene>
<evidence type="ECO:0000313" key="1">
    <source>
        <dbReference type="EMBL" id="MDD0840751.1"/>
    </source>
</evidence>
<name>A0ABT5N351_9BURK</name>
<dbReference type="Pfam" id="PF13428">
    <property type="entry name" value="TPR_14"/>
    <property type="match status" value="1"/>
</dbReference>
<dbReference type="SUPFAM" id="SSF48452">
    <property type="entry name" value="TPR-like"/>
    <property type="match status" value="1"/>
</dbReference>
<keyword evidence="2" id="KW-1185">Reference proteome</keyword>
<organism evidence="1 2">
    <name type="scientific">Curvibacter cyanobacteriorum</name>
    <dbReference type="NCBI Taxonomy" id="3026422"/>
    <lineage>
        <taxon>Bacteria</taxon>
        <taxon>Pseudomonadati</taxon>
        <taxon>Pseudomonadota</taxon>
        <taxon>Betaproteobacteria</taxon>
        <taxon>Burkholderiales</taxon>
        <taxon>Comamonadaceae</taxon>
        <taxon>Curvibacter</taxon>
    </lineage>
</organism>
<dbReference type="Gene3D" id="1.25.40.10">
    <property type="entry name" value="Tetratricopeptide repeat domain"/>
    <property type="match status" value="2"/>
</dbReference>
<dbReference type="Pfam" id="PF14559">
    <property type="entry name" value="TPR_19"/>
    <property type="match status" value="1"/>
</dbReference>
<sequence>MNQLQEARGSDARQSLQDALEFDPTHGDARLLLAALLIEDRQMARAETLLTDGLSKSPSAAQVSALARLKVERGEDGAALDLLLAHEGHVVEDAGYQALLAALLMRADRPADAIRHYRRALALGPGPANWWAGLGLALSAQPGSETDALRALRQALVMGDLQPSLRDQLELTVALLQRQEPKR</sequence>
<reference evidence="1 2" key="1">
    <citation type="submission" date="2023-02" db="EMBL/GenBank/DDBJ databases">
        <title>Bacterial whole genomic sequence of Curvibacter sp. HBC61.</title>
        <authorList>
            <person name="Le V."/>
            <person name="Ko S.-R."/>
            <person name="Ahn C.-Y."/>
            <person name="Oh H.-M."/>
        </authorList>
    </citation>
    <scope>NUCLEOTIDE SEQUENCE [LARGE SCALE GENOMIC DNA]</scope>
    <source>
        <strain evidence="1 2">HBC61</strain>
    </source>
</reference>
<evidence type="ECO:0000313" key="2">
    <source>
        <dbReference type="Proteomes" id="UP001528673"/>
    </source>
</evidence>
<proteinExistence type="predicted"/>